<organism evidence="12 13">
    <name type="scientific">Arsukibacterium tuosuense</name>
    <dbReference type="NCBI Taxonomy" id="1323745"/>
    <lineage>
        <taxon>Bacteria</taxon>
        <taxon>Pseudomonadati</taxon>
        <taxon>Pseudomonadota</taxon>
        <taxon>Gammaproteobacteria</taxon>
        <taxon>Chromatiales</taxon>
        <taxon>Chromatiaceae</taxon>
        <taxon>Arsukibacterium</taxon>
    </lineage>
</organism>
<dbReference type="GO" id="GO:0005829">
    <property type="term" value="C:cytosol"/>
    <property type="evidence" value="ECO:0007669"/>
    <property type="project" value="TreeGrafter"/>
</dbReference>
<gene>
    <name evidence="12" type="ORF">SAMN06297280_1808</name>
</gene>
<dbReference type="AlphaFoldDB" id="A0A285ITZ0"/>
<evidence type="ECO:0000256" key="7">
    <source>
        <dbReference type="ARBA" id="ARBA00023163"/>
    </source>
</evidence>
<dbReference type="PANTHER" id="PTHR48111:SF40">
    <property type="entry name" value="PHOSPHATE REGULON TRANSCRIPTIONAL REGULATORY PROTEIN PHOB"/>
    <property type="match status" value="1"/>
</dbReference>
<dbReference type="Gene3D" id="1.10.10.10">
    <property type="entry name" value="Winged helix-like DNA-binding domain superfamily/Winged helix DNA-binding domain"/>
    <property type="match status" value="1"/>
</dbReference>
<keyword evidence="13" id="KW-1185">Reference proteome</keyword>
<keyword evidence="6 9" id="KW-0238">DNA-binding</keyword>
<evidence type="ECO:0000256" key="9">
    <source>
        <dbReference type="PROSITE-ProRule" id="PRU01091"/>
    </source>
</evidence>
<accession>A0A285ITZ0</accession>
<evidence type="ECO:0000256" key="4">
    <source>
        <dbReference type="ARBA" id="ARBA00023012"/>
    </source>
</evidence>
<dbReference type="SMART" id="SM00862">
    <property type="entry name" value="Trans_reg_C"/>
    <property type="match status" value="1"/>
</dbReference>
<dbReference type="Proteomes" id="UP000219353">
    <property type="component" value="Unassembled WGS sequence"/>
</dbReference>
<dbReference type="Gene3D" id="3.40.50.2300">
    <property type="match status" value="1"/>
</dbReference>
<keyword evidence="3 8" id="KW-0597">Phosphoprotein</keyword>
<feature type="domain" description="Response regulatory" evidence="10">
    <location>
        <begin position="4"/>
        <end position="117"/>
    </location>
</feature>
<reference evidence="13" key="1">
    <citation type="submission" date="2017-09" db="EMBL/GenBank/DDBJ databases">
        <authorList>
            <person name="Varghese N."/>
            <person name="Submissions S."/>
        </authorList>
    </citation>
    <scope>NUCLEOTIDE SEQUENCE [LARGE SCALE GENOMIC DNA]</scope>
    <source>
        <strain evidence="13">CGMCC 1.12461</strain>
    </source>
</reference>
<sequence length="229" mass="25431">MTIKVLIIDDDKSLCARLEAYFAQHDLQLIIANSATEGLSELTLAQPDVLLLDVMMPQTDGFTLCKQIRLTNSIPIIMLTARGELSDKVLGLELGADDYLAKPFEPRELVARVQVLVRRQTLVGKVSPSLSFGELQISTSNHQATLKGEDIGLTGMEFKLLHLLASHPGEVFSRDQLLNELKGIDAEIYSRSIDILMSRLRQKLGDDPKHVKFIKTLRNVGYTFIGKSA</sequence>
<dbReference type="InterPro" id="IPR011006">
    <property type="entry name" value="CheY-like_superfamily"/>
</dbReference>
<evidence type="ECO:0000259" key="10">
    <source>
        <dbReference type="PROSITE" id="PS50110"/>
    </source>
</evidence>
<dbReference type="Gene3D" id="6.10.250.690">
    <property type="match status" value="1"/>
</dbReference>
<dbReference type="CDD" id="cd00383">
    <property type="entry name" value="trans_reg_C"/>
    <property type="match status" value="1"/>
</dbReference>
<evidence type="ECO:0000256" key="1">
    <source>
        <dbReference type="ARBA" id="ARBA00004496"/>
    </source>
</evidence>
<feature type="modified residue" description="4-aspartylphosphate" evidence="8">
    <location>
        <position position="53"/>
    </location>
</feature>
<keyword evidence="4" id="KW-0902">Two-component regulatory system</keyword>
<dbReference type="PROSITE" id="PS51755">
    <property type="entry name" value="OMPR_PHOB"/>
    <property type="match status" value="1"/>
</dbReference>
<evidence type="ECO:0000313" key="12">
    <source>
        <dbReference type="EMBL" id="SNY51293.1"/>
    </source>
</evidence>
<evidence type="ECO:0000259" key="11">
    <source>
        <dbReference type="PROSITE" id="PS51755"/>
    </source>
</evidence>
<dbReference type="RefSeq" id="WP_097111059.1">
    <property type="nucleotide sequence ID" value="NZ_OBEB01000003.1"/>
</dbReference>
<dbReference type="InterPro" id="IPR001789">
    <property type="entry name" value="Sig_transdc_resp-reg_receiver"/>
</dbReference>
<evidence type="ECO:0000256" key="2">
    <source>
        <dbReference type="ARBA" id="ARBA00022490"/>
    </source>
</evidence>
<dbReference type="OrthoDB" id="9802426at2"/>
<dbReference type="GO" id="GO:0032993">
    <property type="term" value="C:protein-DNA complex"/>
    <property type="evidence" value="ECO:0007669"/>
    <property type="project" value="TreeGrafter"/>
</dbReference>
<dbReference type="GO" id="GO:0006355">
    <property type="term" value="P:regulation of DNA-templated transcription"/>
    <property type="evidence" value="ECO:0007669"/>
    <property type="project" value="InterPro"/>
</dbReference>
<keyword evidence="2" id="KW-0963">Cytoplasm</keyword>
<dbReference type="InterPro" id="IPR001867">
    <property type="entry name" value="OmpR/PhoB-type_DNA-bd"/>
</dbReference>
<dbReference type="GO" id="GO:0000156">
    <property type="term" value="F:phosphorelay response regulator activity"/>
    <property type="evidence" value="ECO:0007669"/>
    <property type="project" value="TreeGrafter"/>
</dbReference>
<dbReference type="PANTHER" id="PTHR48111">
    <property type="entry name" value="REGULATOR OF RPOS"/>
    <property type="match status" value="1"/>
</dbReference>
<feature type="DNA-binding region" description="OmpR/PhoB-type" evidence="9">
    <location>
        <begin position="127"/>
        <end position="226"/>
    </location>
</feature>
<dbReference type="GO" id="GO:0000976">
    <property type="term" value="F:transcription cis-regulatory region binding"/>
    <property type="evidence" value="ECO:0007669"/>
    <property type="project" value="TreeGrafter"/>
</dbReference>
<dbReference type="SMART" id="SM00448">
    <property type="entry name" value="REC"/>
    <property type="match status" value="1"/>
</dbReference>
<evidence type="ECO:0000256" key="8">
    <source>
        <dbReference type="PROSITE-ProRule" id="PRU00169"/>
    </source>
</evidence>
<proteinExistence type="predicted"/>
<keyword evidence="7" id="KW-0804">Transcription</keyword>
<protein>
    <submittedName>
        <fullName evidence="12">Two-component system, OmpR family, response regulator RpaB</fullName>
    </submittedName>
</protein>
<dbReference type="Pfam" id="PF00486">
    <property type="entry name" value="Trans_reg_C"/>
    <property type="match status" value="1"/>
</dbReference>
<evidence type="ECO:0000256" key="6">
    <source>
        <dbReference type="ARBA" id="ARBA00023125"/>
    </source>
</evidence>
<dbReference type="InterPro" id="IPR016032">
    <property type="entry name" value="Sig_transdc_resp-reg_C-effctor"/>
</dbReference>
<feature type="domain" description="OmpR/PhoB-type" evidence="11">
    <location>
        <begin position="127"/>
        <end position="226"/>
    </location>
</feature>
<dbReference type="SUPFAM" id="SSF46894">
    <property type="entry name" value="C-terminal effector domain of the bipartite response regulators"/>
    <property type="match status" value="1"/>
</dbReference>
<comment type="subcellular location">
    <subcellularLocation>
        <location evidence="1">Cytoplasm</location>
    </subcellularLocation>
</comment>
<dbReference type="FunFam" id="1.10.10.10:FF:000099">
    <property type="entry name" value="Two-component system response regulator TorR"/>
    <property type="match status" value="1"/>
</dbReference>
<dbReference type="InterPro" id="IPR036388">
    <property type="entry name" value="WH-like_DNA-bd_sf"/>
</dbReference>
<evidence type="ECO:0000256" key="5">
    <source>
        <dbReference type="ARBA" id="ARBA00023015"/>
    </source>
</evidence>
<dbReference type="Pfam" id="PF00072">
    <property type="entry name" value="Response_reg"/>
    <property type="match status" value="1"/>
</dbReference>
<dbReference type="PROSITE" id="PS50110">
    <property type="entry name" value="RESPONSE_REGULATORY"/>
    <property type="match status" value="1"/>
</dbReference>
<dbReference type="InterPro" id="IPR039420">
    <property type="entry name" value="WalR-like"/>
</dbReference>
<evidence type="ECO:0000256" key="3">
    <source>
        <dbReference type="ARBA" id="ARBA00022553"/>
    </source>
</evidence>
<name>A0A285ITZ0_9GAMM</name>
<dbReference type="SUPFAM" id="SSF52172">
    <property type="entry name" value="CheY-like"/>
    <property type="match status" value="1"/>
</dbReference>
<evidence type="ECO:0000313" key="13">
    <source>
        <dbReference type="Proteomes" id="UP000219353"/>
    </source>
</evidence>
<keyword evidence="5" id="KW-0805">Transcription regulation</keyword>
<dbReference type="EMBL" id="OBEB01000003">
    <property type="protein sequence ID" value="SNY51293.1"/>
    <property type="molecule type" value="Genomic_DNA"/>
</dbReference>